<proteinExistence type="predicted"/>
<accession>A0AB34FHI4</accession>
<evidence type="ECO:0000313" key="1">
    <source>
        <dbReference type="EMBL" id="KAJ6438438.1"/>
    </source>
</evidence>
<gene>
    <name evidence="1" type="ORF">O9K51_09030</name>
</gene>
<evidence type="ECO:0000313" key="2">
    <source>
        <dbReference type="Proteomes" id="UP001163105"/>
    </source>
</evidence>
<dbReference type="AlphaFoldDB" id="A0AB34FHI4"/>
<reference evidence="1" key="1">
    <citation type="submission" date="2023-01" db="EMBL/GenBank/DDBJ databases">
        <title>The growth and conidiation of Purpureocillium lavendulum are regulated by nitrogen source and histone H3K14 acetylation.</title>
        <authorList>
            <person name="Tang P."/>
            <person name="Han J."/>
            <person name="Zhang C."/>
            <person name="Tang P."/>
            <person name="Qi F."/>
            <person name="Zhang K."/>
            <person name="Liang L."/>
        </authorList>
    </citation>
    <scope>NUCLEOTIDE SEQUENCE</scope>
    <source>
        <strain evidence="1">YMF1.00683</strain>
    </source>
</reference>
<comment type="caution">
    <text evidence="1">The sequence shown here is derived from an EMBL/GenBank/DDBJ whole genome shotgun (WGS) entry which is preliminary data.</text>
</comment>
<keyword evidence="2" id="KW-1185">Reference proteome</keyword>
<protein>
    <submittedName>
        <fullName evidence="1">ABC multidrug transporter</fullName>
    </submittedName>
</protein>
<dbReference type="EMBL" id="JAQHRD010000008">
    <property type="protein sequence ID" value="KAJ6438438.1"/>
    <property type="molecule type" value="Genomic_DNA"/>
</dbReference>
<name>A0AB34FHI4_9HYPO</name>
<organism evidence="1 2">
    <name type="scientific">Purpureocillium lavendulum</name>
    <dbReference type="NCBI Taxonomy" id="1247861"/>
    <lineage>
        <taxon>Eukaryota</taxon>
        <taxon>Fungi</taxon>
        <taxon>Dikarya</taxon>
        <taxon>Ascomycota</taxon>
        <taxon>Pezizomycotina</taxon>
        <taxon>Sordariomycetes</taxon>
        <taxon>Hypocreomycetidae</taxon>
        <taxon>Hypocreales</taxon>
        <taxon>Ophiocordycipitaceae</taxon>
        <taxon>Purpureocillium</taxon>
    </lineage>
</organism>
<sequence length="195" mass="22534">MTAPYSVMDVVLQNIDNLADWERMITWCSLPDSIHDHIHGRAQRPTDDREAERAFAKAAAEARAIVMSTLSPELRGRVEARLAMNLATAKTVVDMARRIVLTDVDYIETFSQFVSLDRHHFPSLAAFNHRMDCLWEILKAHHDRLSDELYINVGLKAIRCYHADVFETLSKKEDLNIGHIEYWLDFLAQTDDEFF</sequence>
<dbReference type="Proteomes" id="UP001163105">
    <property type="component" value="Unassembled WGS sequence"/>
</dbReference>